<evidence type="ECO:0000256" key="2">
    <source>
        <dbReference type="ARBA" id="ARBA00022553"/>
    </source>
</evidence>
<dbReference type="SMART" id="SM00175">
    <property type="entry name" value="RAB"/>
    <property type="match status" value="1"/>
</dbReference>
<dbReference type="PROSITE" id="PS51419">
    <property type="entry name" value="RAB"/>
    <property type="match status" value="1"/>
</dbReference>
<dbReference type="SMART" id="SM00173">
    <property type="entry name" value="RAS"/>
    <property type="match status" value="1"/>
</dbReference>
<reference evidence="4 5" key="1">
    <citation type="journal article" date="2017" name="Gigascience">
        <title>Draft genome of the honey bee ectoparasitic mite, Tropilaelaps mercedesae, is shaped by the parasitic life history.</title>
        <authorList>
            <person name="Dong X."/>
            <person name="Armstrong S.D."/>
            <person name="Xia D."/>
            <person name="Makepeace B.L."/>
            <person name="Darby A.C."/>
            <person name="Kadowaki T."/>
        </authorList>
    </citation>
    <scope>NUCLEOTIDE SEQUENCE [LARGE SCALE GENOMIC DNA]</scope>
    <source>
        <strain evidence="4">Wuxi-XJTLU</strain>
    </source>
</reference>
<feature type="region of interest" description="Disordered" evidence="3">
    <location>
        <begin position="157"/>
        <end position="192"/>
    </location>
</feature>
<dbReference type="InterPro" id="IPR027417">
    <property type="entry name" value="P-loop_NTPase"/>
</dbReference>
<dbReference type="InterPro" id="IPR001806">
    <property type="entry name" value="Small_GTPase"/>
</dbReference>
<dbReference type="AlphaFoldDB" id="A0A1V9XWZ2"/>
<gene>
    <name evidence="4" type="ORF">BIW11_06722</name>
</gene>
<accession>A0A1V9XWZ2</accession>
<dbReference type="STRING" id="418985.A0A1V9XWZ2"/>
<evidence type="ECO:0008006" key="6">
    <source>
        <dbReference type="Google" id="ProtNLM"/>
    </source>
</evidence>
<feature type="compositionally biased region" description="Polar residues" evidence="3">
    <location>
        <begin position="68"/>
        <end position="85"/>
    </location>
</feature>
<keyword evidence="5" id="KW-1185">Reference proteome</keyword>
<organism evidence="4 5">
    <name type="scientific">Tropilaelaps mercedesae</name>
    <dbReference type="NCBI Taxonomy" id="418985"/>
    <lineage>
        <taxon>Eukaryota</taxon>
        <taxon>Metazoa</taxon>
        <taxon>Ecdysozoa</taxon>
        <taxon>Arthropoda</taxon>
        <taxon>Chelicerata</taxon>
        <taxon>Arachnida</taxon>
        <taxon>Acari</taxon>
        <taxon>Parasitiformes</taxon>
        <taxon>Mesostigmata</taxon>
        <taxon>Gamasina</taxon>
        <taxon>Dermanyssoidea</taxon>
        <taxon>Laelapidae</taxon>
        <taxon>Tropilaelaps</taxon>
    </lineage>
</organism>
<name>A0A1V9XWZ2_9ACAR</name>
<evidence type="ECO:0000313" key="5">
    <source>
        <dbReference type="Proteomes" id="UP000192247"/>
    </source>
</evidence>
<dbReference type="PRINTS" id="PR00449">
    <property type="entry name" value="RASTRNSFRMNG"/>
</dbReference>
<dbReference type="Pfam" id="PF00071">
    <property type="entry name" value="Ras"/>
    <property type="match status" value="1"/>
</dbReference>
<keyword evidence="2" id="KW-0597">Phosphoprotein</keyword>
<dbReference type="EMBL" id="MNPL01002813">
    <property type="protein sequence ID" value="OQR77961.1"/>
    <property type="molecule type" value="Genomic_DNA"/>
</dbReference>
<proteinExistence type="inferred from homology"/>
<evidence type="ECO:0000256" key="1">
    <source>
        <dbReference type="ARBA" id="ARBA00008846"/>
    </source>
</evidence>
<dbReference type="InterPro" id="IPR051641">
    <property type="entry name" value="RGK_GTP-binding_reg"/>
</dbReference>
<dbReference type="Gene3D" id="3.40.50.300">
    <property type="entry name" value="P-loop containing nucleotide triphosphate hydrolases"/>
    <property type="match status" value="1"/>
</dbReference>
<dbReference type="GO" id="GO:0003924">
    <property type="term" value="F:GTPase activity"/>
    <property type="evidence" value="ECO:0007669"/>
    <property type="project" value="InterPro"/>
</dbReference>
<protein>
    <recommendedName>
        <fullName evidence="6">GTP-binding protein REM 1-like</fullName>
    </recommendedName>
</protein>
<feature type="non-terminal residue" evidence="4">
    <location>
        <position position="1"/>
    </location>
</feature>
<comment type="similarity">
    <text evidence="1">Belongs to the small GTPase superfamily. RGK family.</text>
</comment>
<sequence length="464" mass="50207">DDSCDGEGSAGATAGGGEVQRLRNFAVTSKGVINRGDSFRSKAKKNRSGFHTSAKEGARSVSLHRQHASSLNRLNVPTVGNGSQRQRSHSGGPYNCIHVASQSGSNPEFHTEREVCPSLEQVAPATIPCAASLSNGGEVLSWLEERASTATALHGFGSHTVQQGSPTLDTAGDSDEHRTVDEGEFNPGDAGEPIIDDVICVEPCATRRYRVLVVGAPETGKTSLTRQFTTSEYICSYDSSMDEEHEKIVQIILNGEESELVFIEHRSSEALRNPVTSYQPDAYLVVYSVTSKSSFAAAKEFLQTIRKWDNMAARAIILVANKTDLVRLRVISTNEGRSFASGEGIKFIETSAGINHNVDELLAGLLHQIRLKQQLLIKRSVSQRSQSTTLKILPLMRTKMSPVMQNCGLGPAYRGLAADDAHTGSSGTHKQPLKAKMFLKKILRKACGTFNGTTHSSCDNLHVL</sequence>
<dbReference type="OrthoDB" id="5239715at2759"/>
<dbReference type="PANTHER" id="PTHR45775">
    <property type="entry name" value="RAD, GEM/KIR FAMILY MEMBER 2, ISOFORM C"/>
    <property type="match status" value="1"/>
</dbReference>
<evidence type="ECO:0000256" key="3">
    <source>
        <dbReference type="SAM" id="MobiDB-lite"/>
    </source>
</evidence>
<comment type="caution">
    <text evidence="4">The sequence shown here is derived from an EMBL/GenBank/DDBJ whole genome shotgun (WGS) entry which is preliminary data.</text>
</comment>
<feature type="region of interest" description="Disordered" evidence="3">
    <location>
        <begin position="35"/>
        <end position="94"/>
    </location>
</feature>
<dbReference type="PROSITE" id="PS51421">
    <property type="entry name" value="RAS"/>
    <property type="match status" value="1"/>
</dbReference>
<dbReference type="SUPFAM" id="SSF52540">
    <property type="entry name" value="P-loop containing nucleoside triphosphate hydrolases"/>
    <property type="match status" value="1"/>
</dbReference>
<dbReference type="InParanoid" id="A0A1V9XWZ2"/>
<dbReference type="SMART" id="SM00174">
    <property type="entry name" value="RHO"/>
    <property type="match status" value="1"/>
</dbReference>
<dbReference type="GO" id="GO:0005525">
    <property type="term" value="F:GTP binding"/>
    <property type="evidence" value="ECO:0007669"/>
    <property type="project" value="InterPro"/>
</dbReference>
<dbReference type="PANTHER" id="PTHR45775:SF6">
    <property type="entry name" value="RAD, GEM_KIR FAMILY MEMBER 2, ISOFORM C"/>
    <property type="match status" value="1"/>
</dbReference>
<dbReference type="Proteomes" id="UP000192247">
    <property type="component" value="Unassembled WGS sequence"/>
</dbReference>
<feature type="compositionally biased region" description="Polar residues" evidence="3">
    <location>
        <begin position="159"/>
        <end position="168"/>
    </location>
</feature>
<dbReference type="GO" id="GO:0005246">
    <property type="term" value="F:calcium channel regulator activity"/>
    <property type="evidence" value="ECO:0007669"/>
    <property type="project" value="TreeGrafter"/>
</dbReference>
<dbReference type="GO" id="GO:0005886">
    <property type="term" value="C:plasma membrane"/>
    <property type="evidence" value="ECO:0007669"/>
    <property type="project" value="TreeGrafter"/>
</dbReference>
<evidence type="ECO:0000313" key="4">
    <source>
        <dbReference type="EMBL" id="OQR77961.1"/>
    </source>
</evidence>
<dbReference type="FunFam" id="3.40.50.300:FF:000664">
    <property type="entry name" value="Uncharacterized protein, isoform B"/>
    <property type="match status" value="1"/>
</dbReference>